<evidence type="ECO:0000256" key="5">
    <source>
        <dbReference type="ARBA" id="ARBA00022679"/>
    </source>
</evidence>
<dbReference type="PANTHER" id="PTHR10815">
    <property type="entry name" value="METHYLATED-DNA--PROTEIN-CYSTEINE METHYLTRANSFERASE"/>
    <property type="match status" value="1"/>
</dbReference>
<dbReference type="GO" id="GO:0032259">
    <property type="term" value="P:methylation"/>
    <property type="evidence" value="ECO:0007669"/>
    <property type="project" value="UniProtKB-KW"/>
</dbReference>
<dbReference type="CDD" id="cd06445">
    <property type="entry name" value="ATase"/>
    <property type="match status" value="1"/>
</dbReference>
<evidence type="ECO:0000256" key="6">
    <source>
        <dbReference type="ARBA" id="ARBA00022763"/>
    </source>
</evidence>
<proteinExistence type="inferred from homology"/>
<comment type="catalytic activity">
    <reaction evidence="8">
        <text>a 6-O-methyl-2'-deoxyguanosine in DNA + L-cysteinyl-[protein] = S-methyl-L-cysteinyl-[protein] + a 2'-deoxyguanosine in DNA</text>
        <dbReference type="Rhea" id="RHEA:24000"/>
        <dbReference type="Rhea" id="RHEA-COMP:10131"/>
        <dbReference type="Rhea" id="RHEA-COMP:10132"/>
        <dbReference type="Rhea" id="RHEA-COMP:11367"/>
        <dbReference type="Rhea" id="RHEA-COMP:11368"/>
        <dbReference type="ChEBI" id="CHEBI:29950"/>
        <dbReference type="ChEBI" id="CHEBI:82612"/>
        <dbReference type="ChEBI" id="CHEBI:85445"/>
        <dbReference type="ChEBI" id="CHEBI:85448"/>
        <dbReference type="EC" id="2.1.1.63"/>
    </reaction>
</comment>
<dbReference type="GO" id="GO:0006281">
    <property type="term" value="P:DNA repair"/>
    <property type="evidence" value="ECO:0007669"/>
    <property type="project" value="UniProtKB-KW"/>
</dbReference>
<dbReference type="Pfam" id="PF01035">
    <property type="entry name" value="DNA_binding_1"/>
    <property type="match status" value="1"/>
</dbReference>
<dbReference type="FunFam" id="1.10.10.10:FF:000214">
    <property type="entry name" value="Methylated-DNA--protein-cysteine methyltransferase"/>
    <property type="match status" value="1"/>
</dbReference>
<dbReference type="InterPro" id="IPR036631">
    <property type="entry name" value="MGMT_N_sf"/>
</dbReference>
<dbReference type="EMBL" id="CADCVD010000160">
    <property type="protein sequence ID" value="CAA9456960.1"/>
    <property type="molecule type" value="Genomic_DNA"/>
</dbReference>
<dbReference type="Gene3D" id="1.10.10.10">
    <property type="entry name" value="Winged helix-like DNA-binding domain superfamily/Winged helix DNA-binding domain"/>
    <property type="match status" value="1"/>
</dbReference>
<gene>
    <name evidence="10" type="ORF">AVDCRST_MAG37-3134</name>
</gene>
<reference evidence="10" key="1">
    <citation type="submission" date="2020-02" db="EMBL/GenBank/DDBJ databases">
        <authorList>
            <person name="Meier V. D."/>
        </authorList>
    </citation>
    <scope>NUCLEOTIDE SEQUENCE</scope>
    <source>
        <strain evidence="10">AVDCRST_MAG37</strain>
    </source>
</reference>
<comment type="similarity">
    <text evidence="2">Belongs to the MGMT family.</text>
</comment>
<evidence type="ECO:0000256" key="1">
    <source>
        <dbReference type="ARBA" id="ARBA00001286"/>
    </source>
</evidence>
<keyword evidence="5 10" id="KW-0808">Transferase</keyword>
<dbReference type="SUPFAM" id="SSF53155">
    <property type="entry name" value="Methylated DNA-protein cysteine methyltransferase domain"/>
    <property type="match status" value="1"/>
</dbReference>
<dbReference type="NCBIfam" id="TIGR00589">
    <property type="entry name" value="ogt"/>
    <property type="match status" value="1"/>
</dbReference>
<feature type="domain" description="Methylated-DNA-[protein]-cysteine S-methyltransferase DNA binding" evidence="9">
    <location>
        <begin position="86"/>
        <end position="164"/>
    </location>
</feature>
<sequence>MKAYVEETESPAGPLVLAIDERGALLWLQLTDGDYERTVEQELEREGFKVGREPARTARAREELVEYCAGTRREFGLPLAMVGTEWQKAVWEALVRIPFGETRSYAEIAAMAGRPKAARAVGRANATNRLPVVVPCHRVIGADGSLSGFTGGTHLKTRLLEHEARVLAGTGPS</sequence>
<evidence type="ECO:0000256" key="8">
    <source>
        <dbReference type="ARBA" id="ARBA00049348"/>
    </source>
</evidence>
<organism evidence="10">
    <name type="scientific">uncultured Rubrobacteraceae bacterium</name>
    <dbReference type="NCBI Taxonomy" id="349277"/>
    <lineage>
        <taxon>Bacteria</taxon>
        <taxon>Bacillati</taxon>
        <taxon>Actinomycetota</taxon>
        <taxon>Rubrobacteria</taxon>
        <taxon>Rubrobacterales</taxon>
        <taxon>Rubrobacteraceae</taxon>
        <taxon>environmental samples</taxon>
    </lineage>
</organism>
<protein>
    <recommendedName>
        <fullName evidence="3">methylated-DNA--[protein]-cysteine S-methyltransferase</fullName>
        <ecNumber evidence="3">2.1.1.63</ecNumber>
    </recommendedName>
</protein>
<dbReference type="InterPro" id="IPR036388">
    <property type="entry name" value="WH-like_DNA-bd_sf"/>
</dbReference>
<keyword evidence="6" id="KW-0227">DNA damage</keyword>
<evidence type="ECO:0000313" key="10">
    <source>
        <dbReference type="EMBL" id="CAA9456960.1"/>
    </source>
</evidence>
<comment type="catalytic activity">
    <reaction evidence="1">
        <text>a 4-O-methyl-thymidine in DNA + L-cysteinyl-[protein] = a thymidine in DNA + S-methyl-L-cysteinyl-[protein]</text>
        <dbReference type="Rhea" id="RHEA:53428"/>
        <dbReference type="Rhea" id="RHEA-COMP:10131"/>
        <dbReference type="Rhea" id="RHEA-COMP:10132"/>
        <dbReference type="Rhea" id="RHEA-COMP:13555"/>
        <dbReference type="Rhea" id="RHEA-COMP:13556"/>
        <dbReference type="ChEBI" id="CHEBI:29950"/>
        <dbReference type="ChEBI" id="CHEBI:82612"/>
        <dbReference type="ChEBI" id="CHEBI:137386"/>
        <dbReference type="ChEBI" id="CHEBI:137387"/>
        <dbReference type="EC" id="2.1.1.63"/>
    </reaction>
</comment>
<evidence type="ECO:0000256" key="3">
    <source>
        <dbReference type="ARBA" id="ARBA00011918"/>
    </source>
</evidence>
<dbReference type="AlphaFoldDB" id="A0A6J4QW76"/>
<dbReference type="InterPro" id="IPR001497">
    <property type="entry name" value="MethylDNA_cys_MeTrfase_AS"/>
</dbReference>
<dbReference type="InterPro" id="IPR036217">
    <property type="entry name" value="MethylDNA_cys_MeTrfase_DNAb"/>
</dbReference>
<dbReference type="EC" id="2.1.1.63" evidence="3"/>
<dbReference type="Gene3D" id="3.30.160.70">
    <property type="entry name" value="Methylated DNA-protein cysteine methyltransferase domain"/>
    <property type="match status" value="1"/>
</dbReference>
<keyword evidence="7" id="KW-0234">DNA repair</keyword>
<dbReference type="GO" id="GO:0003908">
    <property type="term" value="F:methylated-DNA-[protein]-cysteine S-methyltransferase activity"/>
    <property type="evidence" value="ECO:0007669"/>
    <property type="project" value="UniProtKB-EC"/>
</dbReference>
<name>A0A6J4QW76_9ACTN</name>
<evidence type="ECO:0000259" key="9">
    <source>
        <dbReference type="Pfam" id="PF01035"/>
    </source>
</evidence>
<evidence type="ECO:0000256" key="2">
    <source>
        <dbReference type="ARBA" id="ARBA00008711"/>
    </source>
</evidence>
<dbReference type="SUPFAM" id="SSF46767">
    <property type="entry name" value="Methylated DNA-protein cysteine methyltransferase, C-terminal domain"/>
    <property type="match status" value="1"/>
</dbReference>
<evidence type="ECO:0000256" key="4">
    <source>
        <dbReference type="ARBA" id="ARBA00022603"/>
    </source>
</evidence>
<accession>A0A6J4QW76</accession>
<dbReference type="PANTHER" id="PTHR10815:SF5">
    <property type="entry name" value="METHYLATED-DNA--PROTEIN-CYSTEINE METHYLTRANSFERASE"/>
    <property type="match status" value="1"/>
</dbReference>
<dbReference type="InterPro" id="IPR014048">
    <property type="entry name" value="MethylDNA_cys_MeTrfase_DNA-bd"/>
</dbReference>
<evidence type="ECO:0000256" key="7">
    <source>
        <dbReference type="ARBA" id="ARBA00023204"/>
    </source>
</evidence>
<keyword evidence="4 10" id="KW-0489">Methyltransferase</keyword>
<dbReference type="PROSITE" id="PS00374">
    <property type="entry name" value="MGMT"/>
    <property type="match status" value="1"/>
</dbReference>